<evidence type="ECO:0000256" key="6">
    <source>
        <dbReference type="SAM" id="Phobius"/>
    </source>
</evidence>
<keyword evidence="8" id="KW-1185">Reference proteome</keyword>
<proteinExistence type="predicted"/>
<dbReference type="PANTHER" id="PTHR30168">
    <property type="entry name" value="PUTATIVE MEMBRANE PROTEIN YPFJ"/>
    <property type="match status" value="1"/>
</dbReference>
<organism evidence="7 8">
    <name type="scientific">Rothia endophytica</name>
    <dbReference type="NCBI Taxonomy" id="1324766"/>
    <lineage>
        <taxon>Bacteria</taxon>
        <taxon>Bacillati</taxon>
        <taxon>Actinomycetota</taxon>
        <taxon>Actinomycetes</taxon>
        <taxon>Micrococcales</taxon>
        <taxon>Micrococcaceae</taxon>
        <taxon>Rothia</taxon>
    </lineage>
</organism>
<keyword evidence="2 6" id="KW-0812">Transmembrane</keyword>
<dbReference type="PANTHER" id="PTHR30168:SF0">
    <property type="entry name" value="INNER MEMBRANE PROTEIN"/>
    <property type="match status" value="1"/>
</dbReference>
<feature type="compositionally biased region" description="Polar residues" evidence="5">
    <location>
        <begin position="1"/>
        <end position="12"/>
    </location>
</feature>
<dbReference type="EMBL" id="BAABKP010000001">
    <property type="protein sequence ID" value="GAA4793907.1"/>
    <property type="molecule type" value="Genomic_DNA"/>
</dbReference>
<dbReference type="Pfam" id="PF04228">
    <property type="entry name" value="Zn_peptidase"/>
    <property type="match status" value="1"/>
</dbReference>
<feature type="region of interest" description="Disordered" evidence="5">
    <location>
        <begin position="1"/>
        <end position="23"/>
    </location>
</feature>
<dbReference type="SUPFAM" id="SSF55486">
    <property type="entry name" value="Metalloproteases ('zincins'), catalytic domain"/>
    <property type="match status" value="1"/>
</dbReference>
<accession>A0ABP9BDD6</accession>
<comment type="caution">
    <text evidence="7">The sequence shown here is derived from an EMBL/GenBank/DDBJ whole genome shotgun (WGS) entry which is preliminary data.</text>
</comment>
<evidence type="ECO:0000256" key="4">
    <source>
        <dbReference type="ARBA" id="ARBA00023136"/>
    </source>
</evidence>
<dbReference type="InterPro" id="IPR007343">
    <property type="entry name" value="Uncharacterised_pept_Zn_put"/>
</dbReference>
<keyword evidence="4 6" id="KW-0472">Membrane</keyword>
<gene>
    <name evidence="7" type="ORF">GCM10023352_10850</name>
</gene>
<comment type="subcellular location">
    <subcellularLocation>
        <location evidence="1">Membrane</location>
        <topology evidence="1">Single-pass membrane protein</topology>
    </subcellularLocation>
</comment>
<feature type="transmembrane region" description="Helical" evidence="6">
    <location>
        <begin position="28"/>
        <end position="46"/>
    </location>
</feature>
<dbReference type="RefSeq" id="WP_345445392.1">
    <property type="nucleotide sequence ID" value="NZ_BAABKP010000001.1"/>
</dbReference>
<protein>
    <submittedName>
        <fullName evidence="7">Neutral zinc metallopeptidase</fullName>
    </submittedName>
</protein>
<evidence type="ECO:0000256" key="1">
    <source>
        <dbReference type="ARBA" id="ARBA00004167"/>
    </source>
</evidence>
<evidence type="ECO:0000256" key="2">
    <source>
        <dbReference type="ARBA" id="ARBA00022692"/>
    </source>
</evidence>
<dbReference type="Proteomes" id="UP001500187">
    <property type="component" value="Unassembled WGS sequence"/>
</dbReference>
<keyword evidence="3 6" id="KW-1133">Transmembrane helix</keyword>
<evidence type="ECO:0000256" key="5">
    <source>
        <dbReference type="SAM" id="MobiDB-lite"/>
    </source>
</evidence>
<sequence length="307" mass="32598">MMAFKENSQLNTDRVRRSGGGGSTGMKVGGGLGGMLLVLAVGVFFGQDGLNMLNRVTGGSSFDYSNVSTDSEDQLQNECKTGEDANNITDCNMVGTANSLDYFWQDALPAATGTAYAPPVLQLFSGGVNTGCGGASSAVGPFYCPVDQTAYVDTSFFETMKTQLGATGGQAAEQYVLAHEFGHHIQNQLGDLKYSQYDPKGADSGAVRVELQADCYAGLWAREAQNDTESPVQLEPLTESELETIINATEVIGDDHIQMTSQGHTDSSTYTHGTSAQRTAWYMAGYNSGDMAQCNTFEAKDLNNPGA</sequence>
<evidence type="ECO:0000313" key="7">
    <source>
        <dbReference type="EMBL" id="GAA4793907.1"/>
    </source>
</evidence>
<evidence type="ECO:0000256" key="3">
    <source>
        <dbReference type="ARBA" id="ARBA00022989"/>
    </source>
</evidence>
<evidence type="ECO:0000313" key="8">
    <source>
        <dbReference type="Proteomes" id="UP001500187"/>
    </source>
</evidence>
<reference evidence="8" key="1">
    <citation type="journal article" date="2019" name="Int. J. Syst. Evol. Microbiol.">
        <title>The Global Catalogue of Microorganisms (GCM) 10K type strain sequencing project: providing services to taxonomists for standard genome sequencing and annotation.</title>
        <authorList>
            <consortium name="The Broad Institute Genomics Platform"/>
            <consortium name="The Broad Institute Genome Sequencing Center for Infectious Disease"/>
            <person name="Wu L."/>
            <person name="Ma J."/>
        </authorList>
    </citation>
    <scope>NUCLEOTIDE SEQUENCE [LARGE SCALE GENOMIC DNA]</scope>
    <source>
        <strain evidence="8">JCM 18541</strain>
    </source>
</reference>
<name>A0ABP9BDD6_9MICC</name>